<dbReference type="GO" id="GO:0036503">
    <property type="term" value="P:ERAD pathway"/>
    <property type="evidence" value="ECO:0007669"/>
    <property type="project" value="TreeGrafter"/>
</dbReference>
<evidence type="ECO:0000313" key="3">
    <source>
        <dbReference type="EMBL" id="CDJ59005.1"/>
    </source>
</evidence>
<dbReference type="InterPro" id="IPR049483">
    <property type="entry name" value="FAF1_2-like_UAS"/>
</dbReference>
<organism evidence="3 4">
    <name type="scientific">Eimeria maxima</name>
    <name type="common">Coccidian parasite</name>
    <dbReference type="NCBI Taxonomy" id="5804"/>
    <lineage>
        <taxon>Eukaryota</taxon>
        <taxon>Sar</taxon>
        <taxon>Alveolata</taxon>
        <taxon>Apicomplexa</taxon>
        <taxon>Conoidasida</taxon>
        <taxon>Coccidia</taxon>
        <taxon>Eucoccidiorida</taxon>
        <taxon>Eimeriorina</taxon>
        <taxon>Eimeriidae</taxon>
        <taxon>Eimeria</taxon>
    </lineage>
</organism>
<gene>
    <name evidence="3" type="ORF">EMWEY_00019500</name>
</gene>
<feature type="domain" description="Fas-associated factor 1/2-like UAS" evidence="2">
    <location>
        <begin position="105"/>
        <end position="167"/>
    </location>
</feature>
<reference evidence="3" key="1">
    <citation type="submission" date="2013-10" db="EMBL/GenBank/DDBJ databases">
        <title>Genomic analysis of the causative agents of coccidiosis in chickens.</title>
        <authorList>
            <person name="Reid A.J."/>
            <person name="Blake D."/>
            <person name="Billington K."/>
            <person name="Browne H."/>
            <person name="Dunn M."/>
            <person name="Hung S."/>
            <person name="Kawahara F."/>
            <person name="Miranda-Saavedra D."/>
            <person name="Mourier T."/>
            <person name="Nagra H."/>
            <person name="Otto T.D."/>
            <person name="Rawlings N."/>
            <person name="Sanchez A."/>
            <person name="Sanders M."/>
            <person name="Subramaniam C."/>
            <person name="Tay Y."/>
            <person name="Dear P."/>
            <person name="Doerig C."/>
            <person name="Gruber A."/>
            <person name="Parkinson J."/>
            <person name="Shirley M."/>
            <person name="Wan K.L."/>
            <person name="Berriman M."/>
            <person name="Tomley F."/>
            <person name="Pain A."/>
        </authorList>
    </citation>
    <scope>NUCLEOTIDE SEQUENCE [LARGE SCALE GENOMIC DNA]</scope>
    <source>
        <strain evidence="3">Weybridge</strain>
    </source>
</reference>
<dbReference type="GO" id="GO:0043130">
    <property type="term" value="F:ubiquitin binding"/>
    <property type="evidence" value="ECO:0007669"/>
    <property type="project" value="TreeGrafter"/>
</dbReference>
<protein>
    <recommendedName>
        <fullName evidence="2">Fas-associated factor 1/2-like UAS domain-containing protein</fullName>
    </recommendedName>
</protein>
<dbReference type="InterPro" id="IPR050730">
    <property type="entry name" value="UBX_domain-protein"/>
</dbReference>
<dbReference type="Proteomes" id="UP000030763">
    <property type="component" value="Unassembled WGS sequence"/>
</dbReference>
<dbReference type="RefSeq" id="XP_013335653.1">
    <property type="nucleotide sequence ID" value="XM_013480199.1"/>
</dbReference>
<dbReference type="GeneID" id="25335936"/>
<feature type="compositionally biased region" description="Basic and acidic residues" evidence="1">
    <location>
        <begin position="246"/>
        <end position="255"/>
    </location>
</feature>
<feature type="region of interest" description="Disordered" evidence="1">
    <location>
        <begin position="1"/>
        <end position="54"/>
    </location>
</feature>
<sequence length="317" mass="36155">MQRVRANELRRRDVGSGREPTPSDTREPESQQEAPPGDFQGGAHDAQGSHGEGNGRRLGLGKVFDVIVSLWIFCRGSLSALGTIVKRFVFATQGVLIRALSTPTFSDMYEAKYGDKHPPFFPGSFRDAFSEARVIQKPLVVYLHEEGPSADVACREALGSALFIELLALQGTWGEAEAASHAVGALDRLEELQQECAEKQEALRQTQILRREQEAAFEEIQRQESLRMSIQREERIQRERELQRRQQEARRLAQKREKRQQQLQQQKQRRTAAAADFKAQDTECNKLPPEERTTVRNNGDLQLQEQKQTQEQNKRQH</sequence>
<keyword evidence="4" id="KW-1185">Reference proteome</keyword>
<reference evidence="3" key="2">
    <citation type="submission" date="2013-10" db="EMBL/GenBank/DDBJ databases">
        <authorList>
            <person name="Aslett M."/>
        </authorList>
    </citation>
    <scope>NUCLEOTIDE SEQUENCE [LARGE SCALE GENOMIC DNA]</scope>
    <source>
        <strain evidence="3">Weybridge</strain>
    </source>
</reference>
<dbReference type="PANTHER" id="PTHR23322">
    <property type="entry name" value="FAS-ASSOCIATED PROTEIN"/>
    <property type="match status" value="1"/>
</dbReference>
<feature type="compositionally biased region" description="Basic and acidic residues" evidence="1">
    <location>
        <begin position="278"/>
        <end position="294"/>
    </location>
</feature>
<dbReference type="VEuPathDB" id="ToxoDB:EMWEY_00019500"/>
<dbReference type="Gene3D" id="3.40.30.10">
    <property type="entry name" value="Glutaredoxin"/>
    <property type="match status" value="1"/>
</dbReference>
<evidence type="ECO:0000313" key="4">
    <source>
        <dbReference type="Proteomes" id="UP000030763"/>
    </source>
</evidence>
<feature type="compositionally biased region" description="Low complexity" evidence="1">
    <location>
        <begin position="301"/>
        <end position="311"/>
    </location>
</feature>
<dbReference type="PANTHER" id="PTHR23322:SF1">
    <property type="entry name" value="FAS-ASSOCIATED FACTOR 2"/>
    <property type="match status" value="1"/>
</dbReference>
<dbReference type="GO" id="GO:0005783">
    <property type="term" value="C:endoplasmic reticulum"/>
    <property type="evidence" value="ECO:0007669"/>
    <property type="project" value="TreeGrafter"/>
</dbReference>
<proteinExistence type="predicted"/>
<dbReference type="EMBL" id="HG720027">
    <property type="protein sequence ID" value="CDJ59005.1"/>
    <property type="molecule type" value="Genomic_DNA"/>
</dbReference>
<feature type="region of interest" description="Disordered" evidence="1">
    <location>
        <begin position="246"/>
        <end position="317"/>
    </location>
</feature>
<accession>U6MBG0</accession>
<name>U6MBG0_EIMMA</name>
<dbReference type="OrthoDB" id="1026733at2759"/>
<evidence type="ECO:0000259" key="2">
    <source>
        <dbReference type="Pfam" id="PF21021"/>
    </source>
</evidence>
<feature type="compositionally biased region" description="Low complexity" evidence="1">
    <location>
        <begin position="261"/>
        <end position="275"/>
    </location>
</feature>
<dbReference type="AlphaFoldDB" id="U6MBG0"/>
<feature type="compositionally biased region" description="Basic and acidic residues" evidence="1">
    <location>
        <begin position="1"/>
        <end position="16"/>
    </location>
</feature>
<evidence type="ECO:0000256" key="1">
    <source>
        <dbReference type="SAM" id="MobiDB-lite"/>
    </source>
</evidence>
<dbReference type="Pfam" id="PF21021">
    <property type="entry name" value="FAF1"/>
    <property type="match status" value="1"/>
</dbReference>